<dbReference type="Pfam" id="PF26017">
    <property type="entry name" value="BACK_BTBD8"/>
    <property type="match status" value="1"/>
</dbReference>
<reference evidence="2 3" key="1">
    <citation type="submission" date="2018-11" db="EMBL/GenBank/DDBJ databases">
        <authorList>
            <consortium name="Pathogen Informatics"/>
        </authorList>
    </citation>
    <scope>NUCLEOTIDE SEQUENCE [LARGE SCALE GENOMIC DNA]</scope>
</reference>
<dbReference type="EMBL" id="UYRT01086194">
    <property type="protein sequence ID" value="VDN31036.1"/>
    <property type="molecule type" value="Genomic_DNA"/>
</dbReference>
<dbReference type="OrthoDB" id="409642at2759"/>
<dbReference type="InterPro" id="IPR043225">
    <property type="entry name" value="BACK_BTBD8"/>
</dbReference>
<dbReference type="SUPFAM" id="SSF54695">
    <property type="entry name" value="POZ domain"/>
    <property type="match status" value="1"/>
</dbReference>
<name>A0A3P7QJH9_9BILA</name>
<dbReference type="InterPro" id="IPR011333">
    <property type="entry name" value="SKP1/BTB/POZ_sf"/>
</dbReference>
<accession>A0A3P7QJH9</accession>
<organism evidence="2 3">
    <name type="scientific">Gongylonema pulchrum</name>
    <dbReference type="NCBI Taxonomy" id="637853"/>
    <lineage>
        <taxon>Eukaryota</taxon>
        <taxon>Metazoa</taxon>
        <taxon>Ecdysozoa</taxon>
        <taxon>Nematoda</taxon>
        <taxon>Chromadorea</taxon>
        <taxon>Rhabditida</taxon>
        <taxon>Spirurina</taxon>
        <taxon>Spiruromorpha</taxon>
        <taxon>Spiruroidea</taxon>
        <taxon>Gongylonematidae</taxon>
        <taxon>Gongylonema</taxon>
    </lineage>
</organism>
<dbReference type="PANTHER" id="PTHR22427">
    <property type="entry name" value="GH15728P"/>
    <property type="match status" value="1"/>
</dbReference>
<sequence>MPIADKNPSCKLAADLLNMYLNNIDTDVVVKTDNGELFAHRFSRTAVHYALSFLYGGLTSIGEDVDAWELTSLATHLNMEGLIRVILLHFRATKCHFFHRALSWQAKHFARIWKGRVFMHLNPRWQKECFEAIVQELDEESLIDLLLGCQRLQVSICCISRYSQTYVKWTSPIAKLHRGTFDTALKSSIASSKRI</sequence>
<dbReference type="AlphaFoldDB" id="A0A3P7QJH9"/>
<dbReference type="PANTHER" id="PTHR22427:SF7">
    <property type="entry name" value="GH15728P"/>
    <property type="match status" value="1"/>
</dbReference>
<evidence type="ECO:0000259" key="1">
    <source>
        <dbReference type="Pfam" id="PF26017"/>
    </source>
</evidence>
<feature type="domain" description="BTBD8 BACK" evidence="1">
    <location>
        <begin position="97"/>
        <end position="160"/>
    </location>
</feature>
<gene>
    <name evidence="2" type="ORF">GPUH_LOCUS18093</name>
</gene>
<protein>
    <recommendedName>
        <fullName evidence="1">BTBD8 BACK domain-containing protein</fullName>
    </recommendedName>
</protein>
<proteinExistence type="predicted"/>
<keyword evidence="3" id="KW-1185">Reference proteome</keyword>
<evidence type="ECO:0000313" key="3">
    <source>
        <dbReference type="Proteomes" id="UP000271098"/>
    </source>
</evidence>
<evidence type="ECO:0000313" key="2">
    <source>
        <dbReference type="EMBL" id="VDN31036.1"/>
    </source>
</evidence>
<dbReference type="Proteomes" id="UP000271098">
    <property type="component" value="Unassembled WGS sequence"/>
</dbReference>